<dbReference type="PIRSF" id="PIRSF037004">
    <property type="entry name" value="UCP037004"/>
    <property type="match status" value="1"/>
</dbReference>
<protein>
    <recommendedName>
        <fullName evidence="1">DUF1722 domain-containing protein</fullName>
    </recommendedName>
</protein>
<name>A0A1T2LAZ6_9GAMM</name>
<dbReference type="OrthoDB" id="495783at2"/>
<dbReference type="PANTHER" id="PTHR30087">
    <property type="entry name" value="INNER MEMBRANE PROTEIN"/>
    <property type="match status" value="1"/>
</dbReference>
<dbReference type="Pfam" id="PF08349">
    <property type="entry name" value="DUF1722"/>
    <property type="match status" value="1"/>
</dbReference>
<evidence type="ECO:0000313" key="3">
    <source>
        <dbReference type="Proteomes" id="UP000191110"/>
    </source>
</evidence>
<evidence type="ECO:0000313" key="2">
    <source>
        <dbReference type="EMBL" id="OOZ42278.1"/>
    </source>
</evidence>
<gene>
    <name evidence="2" type="ORF">BOW53_00075</name>
</gene>
<dbReference type="Pfam" id="PF04463">
    <property type="entry name" value="2-thiour_desulf"/>
    <property type="match status" value="1"/>
</dbReference>
<dbReference type="AlphaFoldDB" id="A0A1T2LAZ6"/>
<sequence length="324" mass="36302">MTISSNLDNTVNTRITLGISACLLGEKVRYDGHHKYNGYIVETLGAHFDLSPFCPEVAAGLGVPRPTIRLVGKPATPQAVGTLDPNLNVTNKLERLGRRTAREMKSISGYILKARSPSCGMERVSVYPPKGPVVKKGVGRFAAKLMESNALLPIEEEGRLNDPELRDNFIERVFAYQRWQQLNSRRLTPKRLSEFHAAQKLCLMAHSPQAYRQLGQLISSASTQPLSTLKQTYATGLMDALNKRATPAKHCNVMQHILGYLKKSIDAEDKQELLELIDAFRQGQSTRAAPLTLLRHHFRKHPNGYIRQQHYLFPSPDESILRGL</sequence>
<dbReference type="Proteomes" id="UP000191110">
    <property type="component" value="Unassembled WGS sequence"/>
</dbReference>
<evidence type="ECO:0000259" key="1">
    <source>
        <dbReference type="Pfam" id="PF08349"/>
    </source>
</evidence>
<accession>A0A1T2LAZ6</accession>
<comment type="caution">
    <text evidence="2">The sequence shown here is derived from an EMBL/GenBank/DDBJ whole genome shotgun (WGS) entry which is preliminary data.</text>
</comment>
<dbReference type="PANTHER" id="PTHR30087:SF0">
    <property type="entry name" value="INNER MEMBRANE PROTEIN"/>
    <property type="match status" value="1"/>
</dbReference>
<keyword evidence="3" id="KW-1185">Reference proteome</keyword>
<dbReference type="RefSeq" id="WP_078482036.1">
    <property type="nucleotide sequence ID" value="NZ_MPRL01000001.1"/>
</dbReference>
<reference evidence="2 3" key="1">
    <citation type="submission" date="2016-11" db="EMBL/GenBank/DDBJ databases">
        <title>Mixed transmission modes and dynamic genome evolution in an obligate animal-bacterial symbiosis.</title>
        <authorList>
            <person name="Russell S.L."/>
            <person name="Corbett-Detig R.B."/>
            <person name="Cavanaugh C.M."/>
        </authorList>
    </citation>
    <scope>NUCLEOTIDE SEQUENCE [LARGE SCALE GENOMIC DNA]</scope>
    <source>
        <strain evidence="2">Sveles-Q1</strain>
    </source>
</reference>
<dbReference type="EMBL" id="MPRL01000001">
    <property type="protein sequence ID" value="OOZ42278.1"/>
    <property type="molecule type" value="Genomic_DNA"/>
</dbReference>
<dbReference type="InterPro" id="IPR017087">
    <property type="entry name" value="UCP037004"/>
</dbReference>
<dbReference type="InterPro" id="IPR013560">
    <property type="entry name" value="DUF1722"/>
</dbReference>
<organism evidence="2 3">
    <name type="scientific">Solemya pervernicosa gill symbiont</name>
    <dbReference type="NCBI Taxonomy" id="642797"/>
    <lineage>
        <taxon>Bacteria</taxon>
        <taxon>Pseudomonadati</taxon>
        <taxon>Pseudomonadota</taxon>
        <taxon>Gammaproteobacteria</taxon>
        <taxon>sulfur-oxidizing symbionts</taxon>
    </lineage>
</organism>
<proteinExistence type="predicted"/>
<dbReference type="InterPro" id="IPR007553">
    <property type="entry name" value="2-thiour_desulf"/>
</dbReference>
<feature type="domain" description="DUF1722" evidence="1">
    <location>
        <begin position="200"/>
        <end position="316"/>
    </location>
</feature>